<accession>A0ABQ0CBX7</accession>
<dbReference type="InterPro" id="IPR000462">
    <property type="entry name" value="CDP-OH_P_trans"/>
</dbReference>
<comment type="subcellular location">
    <subcellularLocation>
        <location evidence="2">Endomembrane system</location>
        <topology evidence="2">Multi-pass membrane protein</topology>
    </subcellularLocation>
</comment>
<evidence type="ECO:0000256" key="11">
    <source>
        <dbReference type="ARBA" id="ARBA00023136"/>
    </source>
</evidence>
<evidence type="ECO:0000256" key="16">
    <source>
        <dbReference type="SAM" id="MobiDB-lite"/>
    </source>
</evidence>
<comment type="catalytic activity">
    <reaction evidence="1">
        <text>a CDP-1,2-diacyl-sn-glycerol + L-serine = a 1,2-diacyl-sn-glycero-3-phospho-L-serine + CMP + H(+)</text>
        <dbReference type="Rhea" id="RHEA:16913"/>
        <dbReference type="ChEBI" id="CHEBI:15378"/>
        <dbReference type="ChEBI" id="CHEBI:33384"/>
        <dbReference type="ChEBI" id="CHEBI:57262"/>
        <dbReference type="ChEBI" id="CHEBI:58332"/>
        <dbReference type="ChEBI" id="CHEBI:60377"/>
        <dbReference type="EC" id="2.7.8.8"/>
    </reaction>
</comment>
<feature type="transmembrane region" description="Helical" evidence="17">
    <location>
        <begin position="210"/>
        <end position="239"/>
    </location>
</feature>
<dbReference type="EMBL" id="BAAFGK010000004">
    <property type="protein sequence ID" value="GAB0058387.1"/>
    <property type="molecule type" value="Genomic_DNA"/>
</dbReference>
<evidence type="ECO:0000256" key="17">
    <source>
        <dbReference type="SAM" id="Phobius"/>
    </source>
</evidence>
<dbReference type="Proteomes" id="UP001628193">
    <property type="component" value="Unassembled WGS sequence"/>
</dbReference>
<feature type="transmembrane region" description="Helical" evidence="17">
    <location>
        <begin position="176"/>
        <end position="198"/>
    </location>
</feature>
<dbReference type="Gene3D" id="1.20.120.1760">
    <property type="match status" value="1"/>
</dbReference>
<reference evidence="18 19" key="1">
    <citation type="submission" date="2024-09" db="EMBL/GenBank/DDBJ databases">
        <title>Draft genome sequence of Candidatus Magnetaquicoccaceae bacterium FCR-1.</title>
        <authorList>
            <person name="Shimoshige H."/>
            <person name="Shimamura S."/>
            <person name="Taoka A."/>
            <person name="Kobayashi H."/>
            <person name="Maekawa T."/>
        </authorList>
    </citation>
    <scope>NUCLEOTIDE SEQUENCE [LARGE SCALE GENOMIC DNA]</scope>
    <source>
        <strain evidence="18 19">FCR-1</strain>
    </source>
</reference>
<feature type="region of interest" description="Disordered" evidence="16">
    <location>
        <begin position="257"/>
        <end position="281"/>
    </location>
</feature>
<sequence length="281" mass="30751">MGETSENTKKGAIIFPCLLTTGGMFFGFYAIMAALTGSYQQGAMAILVAGVFDGLDGRVARAMNATSAFGKEYDSLADFLSFGIAPAVLIHQWALTPFARVGWAGAFLFAVCGALRLARFNVQKAAPIESVAKRYFQGLPIPAAAGVLAATVLFYVELGIAPPGGRAEAGISEFWRWLPLVLVYALGILMVSGIRFRSFKEFNWHRRRPFLTLVAVVLFITVLTIHMAATLFAVCWAYLLSAYSSHREYRRLLAQGQEEEEDEVKEFNEIAEGEESGKSHV</sequence>
<keyword evidence="11 17" id="KW-0472">Membrane</keyword>
<keyword evidence="7 15" id="KW-0808">Transferase</keyword>
<evidence type="ECO:0000313" key="19">
    <source>
        <dbReference type="Proteomes" id="UP001628193"/>
    </source>
</evidence>
<evidence type="ECO:0000256" key="13">
    <source>
        <dbReference type="ARBA" id="ARBA00023264"/>
    </source>
</evidence>
<dbReference type="PANTHER" id="PTHR14269">
    <property type="entry name" value="CDP-DIACYLGLYCEROL--GLYCEROL-3-PHOSPHATE 3-PHOSPHATIDYLTRANSFERASE-RELATED"/>
    <property type="match status" value="1"/>
</dbReference>
<dbReference type="NCBIfam" id="TIGR00473">
    <property type="entry name" value="pssA"/>
    <property type="match status" value="1"/>
</dbReference>
<name>A0ABQ0CBX7_9PROT</name>
<evidence type="ECO:0000256" key="1">
    <source>
        <dbReference type="ARBA" id="ARBA00000287"/>
    </source>
</evidence>
<evidence type="ECO:0000256" key="8">
    <source>
        <dbReference type="ARBA" id="ARBA00022692"/>
    </source>
</evidence>
<dbReference type="InterPro" id="IPR004533">
    <property type="entry name" value="CDP-diaglyc--ser_O-PTrfase"/>
</dbReference>
<evidence type="ECO:0000256" key="6">
    <source>
        <dbReference type="ARBA" id="ARBA00022516"/>
    </source>
</evidence>
<dbReference type="Pfam" id="PF01066">
    <property type="entry name" value="CDP-OH_P_transf"/>
    <property type="match status" value="1"/>
</dbReference>
<keyword evidence="12" id="KW-0594">Phospholipid biosynthesis</keyword>
<comment type="similarity">
    <text evidence="3 15">Belongs to the CDP-alcohol phosphatidyltransferase class-I family.</text>
</comment>
<dbReference type="RefSeq" id="WP_420906061.1">
    <property type="nucleotide sequence ID" value="NZ_BAAFGK010000004.1"/>
</dbReference>
<evidence type="ECO:0000256" key="5">
    <source>
        <dbReference type="ARBA" id="ARBA00017171"/>
    </source>
</evidence>
<keyword evidence="8 17" id="KW-0812">Transmembrane</keyword>
<keyword evidence="6" id="KW-0444">Lipid biosynthesis</keyword>
<dbReference type="EC" id="2.7.8.8" evidence="4"/>
<keyword evidence="13" id="KW-1208">Phospholipid metabolism</keyword>
<keyword evidence="10" id="KW-0443">Lipid metabolism</keyword>
<evidence type="ECO:0000256" key="4">
    <source>
        <dbReference type="ARBA" id="ARBA00013174"/>
    </source>
</evidence>
<evidence type="ECO:0000256" key="15">
    <source>
        <dbReference type="RuleBase" id="RU003750"/>
    </source>
</evidence>
<evidence type="ECO:0000256" key="9">
    <source>
        <dbReference type="ARBA" id="ARBA00022989"/>
    </source>
</evidence>
<dbReference type="PANTHER" id="PTHR14269:SF61">
    <property type="entry name" value="CDP-DIACYLGLYCEROL--SERINE O-PHOSPHATIDYLTRANSFERASE"/>
    <property type="match status" value="1"/>
</dbReference>
<keyword evidence="19" id="KW-1185">Reference proteome</keyword>
<dbReference type="InterPro" id="IPR048254">
    <property type="entry name" value="CDP_ALCOHOL_P_TRANSF_CS"/>
</dbReference>
<keyword evidence="9 17" id="KW-1133">Transmembrane helix</keyword>
<evidence type="ECO:0000313" key="18">
    <source>
        <dbReference type="EMBL" id="GAB0058387.1"/>
    </source>
</evidence>
<dbReference type="PROSITE" id="PS00379">
    <property type="entry name" value="CDP_ALCOHOL_P_TRANSF"/>
    <property type="match status" value="1"/>
</dbReference>
<proteinExistence type="inferred from homology"/>
<feature type="transmembrane region" description="Helical" evidence="17">
    <location>
        <begin position="12"/>
        <end position="32"/>
    </location>
</feature>
<organism evidence="18 19">
    <name type="scientific">Candidatus Magnetaquiglobus chichijimensis</name>
    <dbReference type="NCBI Taxonomy" id="3141448"/>
    <lineage>
        <taxon>Bacteria</taxon>
        <taxon>Pseudomonadati</taxon>
        <taxon>Pseudomonadota</taxon>
        <taxon>Magnetococcia</taxon>
        <taxon>Magnetococcales</taxon>
        <taxon>Candidatus Magnetaquicoccaceae</taxon>
        <taxon>Candidatus Magnetaquiglobus</taxon>
    </lineage>
</organism>
<evidence type="ECO:0000256" key="3">
    <source>
        <dbReference type="ARBA" id="ARBA00010441"/>
    </source>
</evidence>
<gene>
    <name evidence="18" type="primary">pssA</name>
    <name evidence="18" type="ORF">SIID45300_02736</name>
</gene>
<feature type="compositionally biased region" description="Acidic residues" evidence="16">
    <location>
        <begin position="257"/>
        <end position="274"/>
    </location>
</feature>
<evidence type="ECO:0000256" key="10">
    <source>
        <dbReference type="ARBA" id="ARBA00023098"/>
    </source>
</evidence>
<feature type="transmembrane region" description="Helical" evidence="17">
    <location>
        <begin position="139"/>
        <end position="156"/>
    </location>
</feature>
<evidence type="ECO:0000256" key="14">
    <source>
        <dbReference type="ARBA" id="ARBA00032361"/>
    </source>
</evidence>
<dbReference type="InterPro" id="IPR050324">
    <property type="entry name" value="CDP-alcohol_PTase-I"/>
</dbReference>
<dbReference type="InterPro" id="IPR043130">
    <property type="entry name" value="CDP-OH_PTrfase_TM_dom"/>
</dbReference>
<evidence type="ECO:0000256" key="7">
    <source>
        <dbReference type="ARBA" id="ARBA00022679"/>
    </source>
</evidence>
<evidence type="ECO:0000256" key="12">
    <source>
        <dbReference type="ARBA" id="ARBA00023209"/>
    </source>
</evidence>
<feature type="transmembrane region" description="Helical" evidence="17">
    <location>
        <begin position="101"/>
        <end position="118"/>
    </location>
</feature>
<evidence type="ECO:0000256" key="2">
    <source>
        <dbReference type="ARBA" id="ARBA00004127"/>
    </source>
</evidence>
<comment type="caution">
    <text evidence="18">The sequence shown here is derived from an EMBL/GenBank/DDBJ whole genome shotgun (WGS) entry which is preliminary data.</text>
</comment>
<protein>
    <recommendedName>
        <fullName evidence="5">CDP-diacylglycerol--serine O-phosphatidyltransferase</fullName>
        <ecNumber evidence="4">2.7.8.8</ecNumber>
    </recommendedName>
    <alternativeName>
        <fullName evidence="14">Phosphatidylserine synthase</fullName>
    </alternativeName>
</protein>